<sequence>MTQSPQYNQRNKIKACYRDSSASIQQLIMVELTVPYENRMEEAHIYKREIYLNLTKELEDAGGKAVLMPAEFGARGYIESSVYDLLTKLSICGNKRTKALKLEAEITENRSRWI</sequence>
<name>A0AAE1A9S7_9GAST</name>
<gene>
    <name evidence="1" type="ORF">RRG08_031772</name>
</gene>
<keyword evidence="2" id="KW-1185">Reference proteome</keyword>
<organism evidence="1 2">
    <name type="scientific">Elysia crispata</name>
    <name type="common">lettuce slug</name>
    <dbReference type="NCBI Taxonomy" id="231223"/>
    <lineage>
        <taxon>Eukaryota</taxon>
        <taxon>Metazoa</taxon>
        <taxon>Spiralia</taxon>
        <taxon>Lophotrochozoa</taxon>
        <taxon>Mollusca</taxon>
        <taxon>Gastropoda</taxon>
        <taxon>Heterobranchia</taxon>
        <taxon>Euthyneura</taxon>
        <taxon>Panpulmonata</taxon>
        <taxon>Sacoglossa</taxon>
        <taxon>Placobranchoidea</taxon>
        <taxon>Plakobranchidae</taxon>
        <taxon>Elysia</taxon>
    </lineage>
</organism>
<evidence type="ECO:0000313" key="1">
    <source>
        <dbReference type="EMBL" id="KAK3783909.1"/>
    </source>
</evidence>
<dbReference type="EMBL" id="JAWDGP010002326">
    <property type="protein sequence ID" value="KAK3783909.1"/>
    <property type="molecule type" value="Genomic_DNA"/>
</dbReference>
<accession>A0AAE1A9S7</accession>
<comment type="caution">
    <text evidence="1">The sequence shown here is derived from an EMBL/GenBank/DDBJ whole genome shotgun (WGS) entry which is preliminary data.</text>
</comment>
<dbReference type="Proteomes" id="UP001283361">
    <property type="component" value="Unassembled WGS sequence"/>
</dbReference>
<protein>
    <submittedName>
        <fullName evidence="1">Uncharacterized protein</fullName>
    </submittedName>
</protein>
<dbReference type="AlphaFoldDB" id="A0AAE1A9S7"/>
<reference evidence="1" key="1">
    <citation type="journal article" date="2023" name="G3 (Bethesda)">
        <title>A reference genome for the long-term kleptoplast-retaining sea slug Elysia crispata morphotype clarki.</title>
        <authorList>
            <person name="Eastman K.E."/>
            <person name="Pendleton A.L."/>
            <person name="Shaikh M.A."/>
            <person name="Suttiyut T."/>
            <person name="Ogas R."/>
            <person name="Tomko P."/>
            <person name="Gavelis G."/>
            <person name="Widhalm J.R."/>
            <person name="Wisecaver J.H."/>
        </authorList>
    </citation>
    <scope>NUCLEOTIDE SEQUENCE</scope>
    <source>
        <strain evidence="1">ECLA1</strain>
    </source>
</reference>
<evidence type="ECO:0000313" key="2">
    <source>
        <dbReference type="Proteomes" id="UP001283361"/>
    </source>
</evidence>
<proteinExistence type="predicted"/>